<evidence type="ECO:0000256" key="2">
    <source>
        <dbReference type="ARBA" id="ARBA00008722"/>
    </source>
</evidence>
<dbReference type="Pfam" id="PF00898">
    <property type="entry name" value="Orbi_VP2"/>
    <property type="match status" value="1"/>
</dbReference>
<feature type="coiled-coil region" evidence="7">
    <location>
        <begin position="264"/>
        <end position="320"/>
    </location>
</feature>
<evidence type="ECO:0000256" key="4">
    <source>
        <dbReference type="ARBA" id="ARBA00022561"/>
    </source>
</evidence>
<dbReference type="GO" id="GO:0039625">
    <property type="term" value="C:viral inner capsid"/>
    <property type="evidence" value="ECO:0007669"/>
    <property type="project" value="UniProtKB-KW"/>
</dbReference>
<comment type="subcellular location">
    <subcellularLocation>
        <location evidence="1">Virion</location>
    </subcellularLocation>
</comment>
<evidence type="ECO:0000256" key="6">
    <source>
        <dbReference type="ARBA" id="ARBA00022996"/>
    </source>
</evidence>
<name>A0A0A0RBI4_9REOV</name>
<evidence type="ECO:0000313" key="9">
    <source>
        <dbReference type="Proteomes" id="UP000097394"/>
    </source>
</evidence>
<keyword evidence="6" id="KW-1153">Inner capsid protein</keyword>
<evidence type="ECO:0000256" key="7">
    <source>
        <dbReference type="SAM" id="Coils"/>
    </source>
</evidence>
<dbReference type="Proteomes" id="UP000097394">
    <property type="component" value="Genome"/>
</dbReference>
<evidence type="ECO:0000256" key="3">
    <source>
        <dbReference type="ARBA" id="ARBA00015347"/>
    </source>
</evidence>
<comment type="similarity">
    <text evidence="2">Belongs to the orbivirus VP2 family.</text>
</comment>
<keyword evidence="5" id="KW-0946">Virion</keyword>
<dbReference type="EMBL" id="KJ746837">
    <property type="protein sequence ID" value="AIV43208.1"/>
    <property type="molecule type" value="Genomic_RNA"/>
</dbReference>
<keyword evidence="7" id="KW-0175">Coiled coil</keyword>
<keyword evidence="4" id="KW-0167">Capsid protein</keyword>
<evidence type="ECO:0000313" key="8">
    <source>
        <dbReference type="EMBL" id="AIV43208.1"/>
    </source>
</evidence>
<proteinExistence type="inferred from homology"/>
<reference evidence="8 9" key="1">
    <citation type="submission" date="2014-04" db="EMBL/GenBank/DDBJ databases">
        <title>Genetic diversity of Changuinola Sero group viruses isolated from three Southern American countries Panama, Brazil and Columbia.</title>
        <authorList>
            <person name="Duraisamy R."/>
            <person name="Kapoor A."/>
            <person name="Lipkin W.I."/>
            <person name="Tesh R.B."/>
        </authorList>
    </citation>
    <scope>NUCLEOTIDE SEQUENCE [LARGE SCALE GENOMIC DNA]</scope>
    <source>
        <strain evidence="8">BT436</strain>
    </source>
</reference>
<protein>
    <recommendedName>
        <fullName evidence="3">Outer capsid protein VP2</fullName>
    </recommendedName>
</protein>
<dbReference type="InterPro" id="IPR001742">
    <property type="entry name" value="Capsid_VP2_Orbivir"/>
</dbReference>
<evidence type="ECO:0000256" key="5">
    <source>
        <dbReference type="ARBA" id="ARBA00022844"/>
    </source>
</evidence>
<sequence length="1196" mass="140765">MTTEFTIAVANVNKKLCHDSLFNDYDIVVDTSNKAQRDNSGRWNMEKESARRNIYMWGTDQKVDNMIKGKPGDESYLCIANNIDSVLGELGDENLENRDKIQKQVAQELQWMMNMQCQEWKIDNQKRPIIECKFGSVYAQDHHFESLVFYRNAIPKEKCSHSLMNNFNEHIFSDLHHIVQNTIYMIDYTYKVKCVENEAYRFPIGVIFPYRHMKKIDYDKKKDKLQCFPEQFNTITHVKREREIYYITNDAESDVQAYEDKKDYLELNEQLKNVNDQISKYERLKIERHIDNDEYIDKRFIELESTKKLIQDEITNIREEQSKCRMIQIQYNKHKIAQPMIQEDGYDPNESKMDLLDDAANIFNGSYQNAVFKEVKQDGTVTDYSPLINMKEKNCKTAEDFQKVYDQIENQNAERSKKWLDIKRSMLGFYYVGDDIFLGYGPLKVQGLPTSHTMQEMRENNKYEDLVHLLEHGGSEKHEINALKLCKLFTEYSKKHPNNRIQFSDDEEICTKFRNVLNTLFNQDIKDEKAAIDRIHQNGWTVHPVNVSAFQYINDVSIDDYRKNVAKLGILISQVYGGYVDNNCPIHALRGGMLYANSFFGNVYDLLRDKFTWNIYRSDNKMGWTVPKQNSKINPMVRMNVYDNIFIKGRAGVCWNVIWNDSSSVDINMGYPHYAEELDITQSIFDNSEIMAFYQKIINTDKWDNVHIELDSLLNYKARFYVKNIELDFYLDDRGILITPEYYGEQIYYNVIANCNYKCVATQTNRTTEEKNEFKHSAAQRLLVPDNWFRPFQKEYDVALICQGQAVHTTPQIRGRLERTYIDKIGGDEDFRKFIDETEIDIIKNECPITFSCKYIAWKFFVQLFSLYINFMPISVRRDIQLKKDKVKLYPDIELYDIDYNVTSIYTGIYRIFIHGFNATHLKNDRDIYLFLRNFQKSYGEERLYLLKNMIPKIFNIISSHEIGNVDDFFVINFLFLLCGININSTVKKETYAPICYCRSSNILITSIKLPFTDMKNYSSSYFPYLSRFFGLKQHQHWSNVTELLINVRSKAIDYYIGEVVVTISKHLSLNQTKHQNVAMWVGSKCGGVSERVLFFQAITYPKAAYILVVIGDEYMNYDETVRDIRYNYQTSYDSCKGIVLCKILNDKIIDFKIVGTLKVRKMVRDFWGLSHDMLLIKSVGDIFGNAHIVTKLMNI</sequence>
<dbReference type="GO" id="GO:0005198">
    <property type="term" value="F:structural molecule activity"/>
    <property type="evidence" value="ECO:0007669"/>
    <property type="project" value="InterPro"/>
</dbReference>
<organism evidence="8 9">
    <name type="scientific">Changuinola virus</name>
    <dbReference type="NCBI Taxonomy" id="40052"/>
    <lineage>
        <taxon>Viruses</taxon>
        <taxon>Riboviria</taxon>
        <taxon>Orthornavirae</taxon>
        <taxon>Duplornaviricota</taxon>
        <taxon>Resentoviricetes</taxon>
        <taxon>Reovirales</taxon>
        <taxon>Sedoreoviridae</taxon>
        <taxon>Orbivirus</taxon>
        <taxon>Orbivirus changuinolaense</taxon>
    </lineage>
</organism>
<evidence type="ECO:0000256" key="1">
    <source>
        <dbReference type="ARBA" id="ARBA00004328"/>
    </source>
</evidence>
<accession>A0A0A0RBI4</accession>